<dbReference type="NCBIfam" id="TIGR03275">
    <property type="entry name" value="methan_mark_8"/>
    <property type="match status" value="1"/>
</dbReference>
<dbReference type="KEGG" id="mcub:MCBB_1031"/>
<dbReference type="Proteomes" id="UP000094707">
    <property type="component" value="Chromosome I"/>
</dbReference>
<dbReference type="STRING" id="118062.MCBB_1031"/>
<dbReference type="Pfam" id="PF09872">
    <property type="entry name" value="DUF2099"/>
    <property type="match status" value="1"/>
</dbReference>
<keyword evidence="2" id="KW-1185">Reference proteome</keyword>
<reference evidence="1 2" key="1">
    <citation type="submission" date="2016-08" db="EMBL/GenBank/DDBJ databases">
        <authorList>
            <person name="Seilhamer J.J."/>
        </authorList>
    </citation>
    <scope>NUCLEOTIDE SEQUENCE [LARGE SCALE GENOMIC DNA]</scope>
    <source>
        <strain evidence="1">Buetzberg</strain>
    </source>
</reference>
<sequence>MDEHIIEALGRTRVVVREGNVVEVGEPKINYCPIFDKNRGIKDITSEAVRKNIEFRIKDFGMCTSERKLRMKDFLSFGVSETLSTLLDENMIDCAVIVSEGCGTVILTDPEFVQGMAGRISAFISTTPITQIIETIGPENVLDPETAEINQIKGVLKAIDTGYRNIAVSVVSTEDAKKLRGIEKDNEDVNIYIFAAHVTEMSEEDAKVLFDTADIITSCASKYINEVGKDREVFKVGTSVPIFGPTESGEKFLKTRLEKIGGLKNKPNAKIPDPLI</sequence>
<organism evidence="1 2">
    <name type="scientific">Methanobacterium congolense</name>
    <dbReference type="NCBI Taxonomy" id="118062"/>
    <lineage>
        <taxon>Archaea</taxon>
        <taxon>Methanobacteriati</taxon>
        <taxon>Methanobacteriota</taxon>
        <taxon>Methanomada group</taxon>
        <taxon>Methanobacteria</taxon>
        <taxon>Methanobacteriales</taxon>
        <taxon>Methanobacteriaceae</taxon>
        <taxon>Methanobacterium</taxon>
    </lineage>
</organism>
<dbReference type="PIRSF" id="PIRSF004929">
    <property type="entry name" value="UCP004929"/>
    <property type="match status" value="1"/>
</dbReference>
<accession>A0A1D3L1T6</accession>
<proteinExistence type="predicted"/>
<name>A0A1D3L1T6_9EURY</name>
<evidence type="ECO:0008006" key="3">
    <source>
        <dbReference type="Google" id="ProtNLM"/>
    </source>
</evidence>
<dbReference type="PATRIC" id="fig|129848.4.peg.1039"/>
<dbReference type="GeneID" id="30411880"/>
<dbReference type="RefSeq" id="WP_071906738.1">
    <property type="nucleotide sequence ID" value="NZ_LT607756.1"/>
</dbReference>
<dbReference type="OrthoDB" id="358516at2157"/>
<protein>
    <recommendedName>
        <fullName evidence="3">Methanogenesis marker protein 8</fullName>
    </recommendedName>
</protein>
<dbReference type="AlphaFoldDB" id="A0A1D3L1T6"/>
<dbReference type="EMBL" id="LT607756">
    <property type="protein sequence ID" value="SCG85591.1"/>
    <property type="molecule type" value="Genomic_DNA"/>
</dbReference>
<dbReference type="InterPro" id="IPR009181">
    <property type="entry name" value="Methan_mark_8"/>
</dbReference>
<evidence type="ECO:0000313" key="1">
    <source>
        <dbReference type="EMBL" id="SCG85591.1"/>
    </source>
</evidence>
<evidence type="ECO:0000313" key="2">
    <source>
        <dbReference type="Proteomes" id="UP000094707"/>
    </source>
</evidence>
<gene>
    <name evidence="1" type="ORF">MCBB_1031</name>
</gene>